<gene>
    <name evidence="1" type="ORF">WRP3_097</name>
</gene>
<dbReference type="EMBL" id="KM677185">
    <property type="protein sequence ID" value="AIX12600.1"/>
    <property type="molecule type" value="Genomic_DNA"/>
</dbReference>
<proteinExistence type="predicted"/>
<dbReference type="KEGG" id="vg:24722363"/>
<organism evidence="1 2">
    <name type="scientific">Lactococcus phage WRP3</name>
    <dbReference type="NCBI Taxonomy" id="1560313"/>
    <lineage>
        <taxon>Viruses</taxon>
        <taxon>Duplodnaviria</taxon>
        <taxon>Heunggongvirae</taxon>
        <taxon>Uroviricota</taxon>
        <taxon>Caudoviricetes</taxon>
        <taxon>Audreyjarvisvirus</taxon>
        <taxon>Audreyjarvisvirus WRP3</taxon>
    </lineage>
</organism>
<protein>
    <submittedName>
        <fullName evidence="1">Uncharacterized protein</fullName>
    </submittedName>
</protein>
<sequence>MNLKIKIKVSYSRYDMDDFNDGSKIYFIVEIPMNYIKDKNKLIENISNFCSETARNLLIANDIEFREYMIRTEFLEKSMPV</sequence>
<dbReference type="GeneID" id="24722363"/>
<dbReference type="Proteomes" id="UP000032686">
    <property type="component" value="Segment"/>
</dbReference>
<name>A0A0D3MSV3_9CAUD</name>
<reference evidence="1 2" key="1">
    <citation type="journal article" date="2015" name="Appl. Environ. Microbiol.">
        <title>Lactococcal 949 group phages recognize a carbohydrate receptor on the host cell surface.</title>
        <authorList>
            <person name="Mahony J."/>
            <person name="Randazzo W."/>
            <person name="Neve H."/>
            <person name="Settanni L."/>
            <person name="van Sinderen D."/>
        </authorList>
    </citation>
    <scope>NUCLEOTIDE SEQUENCE [LARGE SCALE GENOMIC DNA]</scope>
    <source>
        <strain evidence="1">WRP3</strain>
    </source>
</reference>
<evidence type="ECO:0000313" key="2">
    <source>
        <dbReference type="Proteomes" id="UP000032686"/>
    </source>
</evidence>
<dbReference type="OrthoDB" id="22860at10239"/>
<dbReference type="RefSeq" id="YP_009147754.1">
    <property type="nucleotide sequence ID" value="NC_027341.1"/>
</dbReference>
<evidence type="ECO:0000313" key="1">
    <source>
        <dbReference type="EMBL" id="AIX12600.1"/>
    </source>
</evidence>
<keyword evidence="2" id="KW-1185">Reference proteome</keyword>
<accession>A0A0D3MSV3</accession>